<evidence type="ECO:0000313" key="2">
    <source>
        <dbReference type="Proteomes" id="UP000282876"/>
    </source>
</evidence>
<dbReference type="EMBL" id="RCSS01000848">
    <property type="protein sequence ID" value="RVD90550.1"/>
    <property type="molecule type" value="Genomic_DNA"/>
</dbReference>
<comment type="caution">
    <text evidence="1">The sequence shown here is derived from an EMBL/GenBank/DDBJ whole genome shotgun (WGS) entry which is preliminary data.</text>
</comment>
<reference evidence="1 2" key="1">
    <citation type="submission" date="2018-10" db="EMBL/GenBank/DDBJ databases">
        <title>Draft genome sequence of the microsporidian Tubulinosema ratisbonensis.</title>
        <authorList>
            <person name="Polonais V."/>
            <person name="Peyretaillade E."/>
            <person name="Niehus S."/>
            <person name="Wawrzyniak I."/>
            <person name="Franchet A."/>
            <person name="Gaspin C."/>
            <person name="Reichstadt M."/>
            <person name="Belser C."/>
            <person name="Labadie K."/>
            <person name="Delbac F."/>
            <person name="Ferrandon D."/>
        </authorList>
    </citation>
    <scope>NUCLEOTIDE SEQUENCE [LARGE SCALE GENOMIC DNA]</scope>
    <source>
        <strain evidence="1 2">Franzen</strain>
    </source>
</reference>
<proteinExistence type="predicted"/>
<evidence type="ECO:0000313" key="1">
    <source>
        <dbReference type="EMBL" id="RVD90550.1"/>
    </source>
</evidence>
<dbReference type="VEuPathDB" id="MicrosporidiaDB:TUBRATIS_30240"/>
<organism evidence="1 2">
    <name type="scientific">Tubulinosema ratisbonensis</name>
    <dbReference type="NCBI Taxonomy" id="291195"/>
    <lineage>
        <taxon>Eukaryota</taxon>
        <taxon>Fungi</taxon>
        <taxon>Fungi incertae sedis</taxon>
        <taxon>Microsporidia</taxon>
        <taxon>Tubulinosematoidea</taxon>
        <taxon>Tubulinosematidae</taxon>
        <taxon>Tubulinosema</taxon>
    </lineage>
</organism>
<dbReference type="AlphaFoldDB" id="A0A437AHD9"/>
<gene>
    <name evidence="1" type="ORF">TUBRATIS_30240</name>
</gene>
<keyword evidence="2" id="KW-1185">Reference proteome</keyword>
<protein>
    <submittedName>
        <fullName evidence="1">Uncharacterized protein</fullName>
    </submittedName>
</protein>
<sequence length="93" mass="10982">MEEFVDAGKKERIFLKEDLKGVEIYSCPNNISVLTNPTNKSLEIYCQEGQKIKRNTNFIKIENELISFSFPFKVIEIDKENKEYFMIILKVKK</sequence>
<dbReference type="OrthoDB" id="10530539at2759"/>
<accession>A0A437AHD9</accession>
<dbReference type="Proteomes" id="UP000282876">
    <property type="component" value="Unassembled WGS sequence"/>
</dbReference>
<name>A0A437AHD9_9MICR</name>